<dbReference type="SMART" id="SM00530">
    <property type="entry name" value="HTH_XRE"/>
    <property type="match status" value="1"/>
</dbReference>
<feature type="region of interest" description="Disordered" evidence="1">
    <location>
        <begin position="1"/>
        <end position="31"/>
    </location>
</feature>
<dbReference type="AlphaFoldDB" id="A0A1H4IFJ7"/>
<dbReference type="PANTHER" id="PTHR35010">
    <property type="entry name" value="BLL4672 PROTEIN-RELATED"/>
    <property type="match status" value="1"/>
</dbReference>
<evidence type="ECO:0000256" key="1">
    <source>
        <dbReference type="SAM" id="MobiDB-lite"/>
    </source>
</evidence>
<dbReference type="OrthoDB" id="5173196at2"/>
<dbReference type="Pfam" id="PF17765">
    <property type="entry name" value="MLTR_LBD"/>
    <property type="match status" value="1"/>
</dbReference>
<dbReference type="Proteomes" id="UP000183561">
    <property type="component" value="Unassembled WGS sequence"/>
</dbReference>
<sequence>MDPLSPPNLGDFIRARRTRSTPSHPGGMTRQQLASGSFASMSYIAQLESGSKDGPSPEFLEATATALTLDSADQRHLFNLARQTPTEREVTTTPWTIADYRTLITPDMKTAIAALNPHLVAYLDERWNVIDCNSAYDKAFPGLVDEGNVLRWFFSTPASMKVMVEWEAEAALTVSWFRALMGRYYNPDWAVETLEELSEFPRFRELWSREEVRFGRHQPFMHLRDAETGERYSVHVQVHAEMRGKYPLQMYLGVRLPASGTSGAS</sequence>
<dbReference type="InterPro" id="IPR041413">
    <property type="entry name" value="MLTR_LBD"/>
</dbReference>
<dbReference type="PANTHER" id="PTHR35010:SF2">
    <property type="entry name" value="BLL4672 PROTEIN"/>
    <property type="match status" value="1"/>
</dbReference>
<evidence type="ECO:0000259" key="2">
    <source>
        <dbReference type="PROSITE" id="PS50943"/>
    </source>
</evidence>
<accession>A0A1H4IFJ7</accession>
<dbReference type="GO" id="GO:0003677">
    <property type="term" value="F:DNA binding"/>
    <property type="evidence" value="ECO:0007669"/>
    <property type="project" value="InterPro"/>
</dbReference>
<protein>
    <submittedName>
        <fullName evidence="3">Helix-turn-helix domain-containing protein</fullName>
    </submittedName>
</protein>
<dbReference type="EMBL" id="FNSV01000004">
    <property type="protein sequence ID" value="SEB32879.1"/>
    <property type="molecule type" value="Genomic_DNA"/>
</dbReference>
<reference evidence="4" key="1">
    <citation type="submission" date="2016-10" db="EMBL/GenBank/DDBJ databases">
        <authorList>
            <person name="Varghese N."/>
            <person name="Submissions S."/>
        </authorList>
    </citation>
    <scope>NUCLEOTIDE SEQUENCE [LARGE SCALE GENOMIC DNA]</scope>
    <source>
        <strain evidence="4">DSM 44498</strain>
    </source>
</reference>
<feature type="domain" description="HTH cro/C1-type" evidence="2">
    <location>
        <begin position="27"/>
        <end position="74"/>
    </location>
</feature>
<keyword evidence="4" id="KW-1185">Reference proteome</keyword>
<dbReference type="PROSITE" id="PS50943">
    <property type="entry name" value="HTH_CROC1"/>
    <property type="match status" value="1"/>
</dbReference>
<dbReference type="RefSeq" id="WP_072948914.1">
    <property type="nucleotide sequence ID" value="NZ_FNSV01000004.1"/>
</dbReference>
<dbReference type="InterPro" id="IPR001387">
    <property type="entry name" value="Cro/C1-type_HTH"/>
</dbReference>
<organism evidence="3 4">
    <name type="scientific">Rhodococcus koreensis</name>
    <dbReference type="NCBI Taxonomy" id="99653"/>
    <lineage>
        <taxon>Bacteria</taxon>
        <taxon>Bacillati</taxon>
        <taxon>Actinomycetota</taxon>
        <taxon>Actinomycetes</taxon>
        <taxon>Mycobacteriales</taxon>
        <taxon>Nocardiaceae</taxon>
        <taxon>Rhodococcus</taxon>
    </lineage>
</organism>
<dbReference type="InterPro" id="IPR010982">
    <property type="entry name" value="Lambda_DNA-bd_dom_sf"/>
</dbReference>
<name>A0A1H4IFJ7_9NOCA</name>
<proteinExistence type="predicted"/>
<dbReference type="SUPFAM" id="SSF47413">
    <property type="entry name" value="lambda repressor-like DNA-binding domains"/>
    <property type="match status" value="1"/>
</dbReference>
<dbReference type="CDD" id="cd00093">
    <property type="entry name" value="HTH_XRE"/>
    <property type="match status" value="1"/>
</dbReference>
<evidence type="ECO:0000313" key="3">
    <source>
        <dbReference type="EMBL" id="SEB32879.1"/>
    </source>
</evidence>
<dbReference type="Gene3D" id="3.30.450.180">
    <property type="match status" value="1"/>
</dbReference>
<gene>
    <name evidence="3" type="ORF">SAMN04490239_0590</name>
</gene>
<dbReference type="Pfam" id="PF13560">
    <property type="entry name" value="HTH_31"/>
    <property type="match status" value="1"/>
</dbReference>
<dbReference type="Gene3D" id="1.10.260.40">
    <property type="entry name" value="lambda repressor-like DNA-binding domains"/>
    <property type="match status" value="1"/>
</dbReference>
<evidence type="ECO:0000313" key="4">
    <source>
        <dbReference type="Proteomes" id="UP000183561"/>
    </source>
</evidence>